<keyword evidence="1" id="KW-1133">Transmembrane helix</keyword>
<keyword evidence="3" id="KW-1185">Reference proteome</keyword>
<feature type="transmembrane region" description="Helical" evidence="1">
    <location>
        <begin position="228"/>
        <end position="250"/>
    </location>
</feature>
<dbReference type="Proteomes" id="UP000245370">
    <property type="component" value="Unassembled WGS sequence"/>
</dbReference>
<dbReference type="RefSeq" id="WP_109357936.1">
    <property type="nucleotide sequence ID" value="NZ_QFRJ01000001.1"/>
</dbReference>
<organism evidence="2 3">
    <name type="scientific">Brumimicrobium oceani</name>
    <dbReference type="NCBI Taxonomy" id="2100725"/>
    <lineage>
        <taxon>Bacteria</taxon>
        <taxon>Pseudomonadati</taxon>
        <taxon>Bacteroidota</taxon>
        <taxon>Flavobacteriia</taxon>
        <taxon>Flavobacteriales</taxon>
        <taxon>Crocinitomicaceae</taxon>
        <taxon>Brumimicrobium</taxon>
    </lineage>
</organism>
<dbReference type="OrthoDB" id="9919152at2"/>
<dbReference type="EMBL" id="QFRJ01000001">
    <property type="protein sequence ID" value="PWH86856.1"/>
    <property type="molecule type" value="Genomic_DNA"/>
</dbReference>
<feature type="transmembrane region" description="Helical" evidence="1">
    <location>
        <begin position="182"/>
        <end position="207"/>
    </location>
</feature>
<proteinExistence type="predicted"/>
<dbReference type="PROSITE" id="PS51257">
    <property type="entry name" value="PROKAR_LIPOPROTEIN"/>
    <property type="match status" value="1"/>
</dbReference>
<sequence>MNVKVYFKFVPILLLLFVLFSCSTTSNGVFEKRKHLKGWHFKKNKKFDSGSAHVKEDKIFRRKEKSTNPEENSVLTIAELEEIEIVEDGKPKQNEFEIITEALYPDILQPDDENNIRDIGLENTIDNFSVNPGLSTVNETEVSRTKRHPIVIVLGILVFTYLFLLGLGIAMILGFLPALFGGWFILGVPIWLVSGYVVFAFYLYLITKLFEREDGTGSLTLKQAFKKAIWPFVILILAFMALIIGFGWSIY</sequence>
<feature type="transmembrane region" description="Helical" evidence="1">
    <location>
        <begin position="6"/>
        <end position="30"/>
    </location>
</feature>
<keyword evidence="1" id="KW-0812">Transmembrane</keyword>
<comment type="caution">
    <text evidence="2">The sequence shown here is derived from an EMBL/GenBank/DDBJ whole genome shotgun (WGS) entry which is preliminary data.</text>
</comment>
<keyword evidence="1" id="KW-0472">Membrane</keyword>
<gene>
    <name evidence="2" type="ORF">DIT68_00920</name>
</gene>
<reference evidence="2 3" key="1">
    <citation type="submission" date="2018-05" db="EMBL/GenBank/DDBJ databases">
        <title>Brumimicrobium oceani sp. nov., isolated from coastal sediment.</title>
        <authorList>
            <person name="Kou Y."/>
        </authorList>
    </citation>
    <scope>NUCLEOTIDE SEQUENCE [LARGE SCALE GENOMIC DNA]</scope>
    <source>
        <strain evidence="2 3">C305</strain>
    </source>
</reference>
<protein>
    <submittedName>
        <fullName evidence="2">Uncharacterized protein</fullName>
    </submittedName>
</protein>
<dbReference type="AlphaFoldDB" id="A0A2U2XGD1"/>
<feature type="transmembrane region" description="Helical" evidence="1">
    <location>
        <begin position="150"/>
        <end position="176"/>
    </location>
</feature>
<evidence type="ECO:0000256" key="1">
    <source>
        <dbReference type="SAM" id="Phobius"/>
    </source>
</evidence>
<evidence type="ECO:0000313" key="2">
    <source>
        <dbReference type="EMBL" id="PWH86856.1"/>
    </source>
</evidence>
<reference evidence="2 3" key="2">
    <citation type="submission" date="2018-05" db="EMBL/GenBank/DDBJ databases">
        <authorList>
            <person name="Lanie J.A."/>
            <person name="Ng W.-L."/>
            <person name="Kazmierczak K.M."/>
            <person name="Andrzejewski T.M."/>
            <person name="Davidsen T.M."/>
            <person name="Wayne K.J."/>
            <person name="Tettelin H."/>
            <person name="Glass J.I."/>
            <person name="Rusch D."/>
            <person name="Podicherti R."/>
            <person name="Tsui H.-C.T."/>
            <person name="Winkler M.E."/>
        </authorList>
    </citation>
    <scope>NUCLEOTIDE SEQUENCE [LARGE SCALE GENOMIC DNA]</scope>
    <source>
        <strain evidence="2 3">C305</strain>
    </source>
</reference>
<evidence type="ECO:0000313" key="3">
    <source>
        <dbReference type="Proteomes" id="UP000245370"/>
    </source>
</evidence>
<accession>A0A2U2XGD1</accession>
<name>A0A2U2XGD1_9FLAO</name>